<keyword evidence="3" id="KW-0221">Differentiation</keyword>
<sequence length="472" mass="51942">MQGQRRRVYKGTPVRGSPRPLQTTVVSERHQLSVMTHKGPQAGHLFVGNPKGLALTFWKLLYTEHLLAEGPPNTNVTHNTGSTVLCPALYRPDWAHGDVASPHAETGRPTAPLLLELSLQHVERLLLRASRYPPGPAAAAGEGAPEARAKSAVRVRLEDRFNSISAEPPPAPRGAESPEPGVALNNLVTLIRHPSELMNVPLHQQQNKCTTLVKNKTAAATAALQFTYPLFPTNSCSSGGSASLSQAQSSSNSCSILEAAKHQDIGLPRAFSFCYQQEIESTKQTLGSRNKALPEQVWIKVGEEALCKQAINKRSRSRIRPLDTHLERRALGEIQNVGEGSMAAQGAWQSAESAQSNLGEQTQSGPQGGRSQRRERHNRMERDRRRRIRICCDELNLLVPFCNAETDKATTLQWTTAFLKYIQERHGDSLKKEFESVFCGKTGRRLKLTRPDSLVTCPAQESLQSSPAMEIK</sequence>
<feature type="region of interest" description="Disordered" evidence="9">
    <location>
        <begin position="342"/>
        <end position="382"/>
    </location>
</feature>
<accession>A0ABM0HN95</accession>
<keyword evidence="5" id="KW-0805">Transcription regulation</keyword>
<evidence type="ECO:0000256" key="8">
    <source>
        <dbReference type="ARBA" id="ARBA00023242"/>
    </source>
</evidence>
<dbReference type="RefSeq" id="XP_004430573.1">
    <property type="nucleotide sequence ID" value="XM_004430516.2"/>
</dbReference>
<evidence type="ECO:0000256" key="4">
    <source>
        <dbReference type="ARBA" id="ARBA00022871"/>
    </source>
</evidence>
<dbReference type="InterPro" id="IPR036638">
    <property type="entry name" value="HLH_DNA-bd_sf"/>
</dbReference>
<dbReference type="PROSITE" id="PS50888">
    <property type="entry name" value="BHLH"/>
    <property type="match status" value="1"/>
</dbReference>
<evidence type="ECO:0000256" key="7">
    <source>
        <dbReference type="ARBA" id="ARBA00023163"/>
    </source>
</evidence>
<keyword evidence="4" id="KW-0744">Spermatogenesis</keyword>
<reference evidence="12" key="1">
    <citation type="submission" date="2025-08" db="UniProtKB">
        <authorList>
            <consortium name="RefSeq"/>
        </authorList>
    </citation>
    <scope>IDENTIFICATION</scope>
</reference>
<evidence type="ECO:0000256" key="3">
    <source>
        <dbReference type="ARBA" id="ARBA00022782"/>
    </source>
</evidence>
<dbReference type="InterPro" id="IPR039583">
    <property type="entry name" value="TCFL5/SOLH1/2"/>
</dbReference>
<evidence type="ECO:0000256" key="2">
    <source>
        <dbReference type="ARBA" id="ARBA00022473"/>
    </source>
</evidence>
<feature type="compositionally biased region" description="Polar residues" evidence="9">
    <location>
        <begin position="347"/>
        <end position="365"/>
    </location>
</feature>
<evidence type="ECO:0000259" key="10">
    <source>
        <dbReference type="PROSITE" id="PS50888"/>
    </source>
</evidence>
<evidence type="ECO:0000256" key="9">
    <source>
        <dbReference type="SAM" id="MobiDB-lite"/>
    </source>
</evidence>
<evidence type="ECO:0000313" key="11">
    <source>
        <dbReference type="Proteomes" id="UP000694910"/>
    </source>
</evidence>
<organism evidence="11 12">
    <name type="scientific">Ceratotherium simum simum</name>
    <name type="common">Southern white rhinoceros</name>
    <dbReference type="NCBI Taxonomy" id="73337"/>
    <lineage>
        <taxon>Eukaryota</taxon>
        <taxon>Metazoa</taxon>
        <taxon>Chordata</taxon>
        <taxon>Craniata</taxon>
        <taxon>Vertebrata</taxon>
        <taxon>Euteleostomi</taxon>
        <taxon>Mammalia</taxon>
        <taxon>Eutheria</taxon>
        <taxon>Laurasiatheria</taxon>
        <taxon>Perissodactyla</taxon>
        <taxon>Rhinocerotidae</taxon>
        <taxon>Ceratotherium</taxon>
    </lineage>
</organism>
<evidence type="ECO:0000256" key="5">
    <source>
        <dbReference type="ARBA" id="ARBA00023015"/>
    </source>
</evidence>
<keyword evidence="6" id="KW-0238">DNA-binding</keyword>
<comment type="subcellular location">
    <subcellularLocation>
        <location evidence="1">Nucleus</location>
    </subcellularLocation>
</comment>
<gene>
    <name evidence="12" type="primary">LOC101403839</name>
</gene>
<dbReference type="GeneID" id="101403839"/>
<feature type="region of interest" description="Disordered" evidence="9">
    <location>
        <begin position="1"/>
        <end position="20"/>
    </location>
</feature>
<evidence type="ECO:0000256" key="1">
    <source>
        <dbReference type="ARBA" id="ARBA00004123"/>
    </source>
</evidence>
<dbReference type="Proteomes" id="UP000694910">
    <property type="component" value="Unplaced"/>
</dbReference>
<dbReference type="Gene3D" id="4.10.280.10">
    <property type="entry name" value="Helix-loop-helix DNA-binding domain"/>
    <property type="match status" value="1"/>
</dbReference>
<feature type="domain" description="BHLH" evidence="10">
    <location>
        <begin position="372"/>
        <end position="422"/>
    </location>
</feature>
<dbReference type="SMART" id="SM00353">
    <property type="entry name" value="HLH"/>
    <property type="match status" value="1"/>
</dbReference>
<keyword evidence="2" id="KW-0217">Developmental protein</keyword>
<feature type="region of interest" description="Disordered" evidence="9">
    <location>
        <begin position="161"/>
        <end position="180"/>
    </location>
</feature>
<dbReference type="PANTHER" id="PTHR15402">
    <property type="entry name" value="TRANSCRIPTION FACTOR-LIKE 5 PROTEIN"/>
    <property type="match status" value="1"/>
</dbReference>
<dbReference type="InterPro" id="IPR011598">
    <property type="entry name" value="bHLH_dom"/>
</dbReference>
<dbReference type="SUPFAM" id="SSF47459">
    <property type="entry name" value="HLH, helix-loop-helix DNA-binding domain"/>
    <property type="match status" value="1"/>
</dbReference>
<proteinExistence type="predicted"/>
<dbReference type="CDD" id="cd18909">
    <property type="entry name" value="bHLH_TCFL5"/>
    <property type="match status" value="1"/>
</dbReference>
<dbReference type="PANTHER" id="PTHR15402:SF3">
    <property type="entry name" value="TRANSCRIPTION FACTOR-LIKE 5 PROTEIN"/>
    <property type="match status" value="1"/>
</dbReference>
<protein>
    <submittedName>
        <fullName evidence="12">Transcription factor-like 5 protein</fullName>
    </submittedName>
</protein>
<evidence type="ECO:0000313" key="12">
    <source>
        <dbReference type="RefSeq" id="XP_004430573.1"/>
    </source>
</evidence>
<keyword evidence="11" id="KW-1185">Reference proteome</keyword>
<evidence type="ECO:0000256" key="6">
    <source>
        <dbReference type="ARBA" id="ARBA00023125"/>
    </source>
</evidence>
<name>A0ABM0HN95_CERSS</name>
<dbReference type="Pfam" id="PF00010">
    <property type="entry name" value="HLH"/>
    <property type="match status" value="1"/>
</dbReference>
<keyword evidence="8" id="KW-0539">Nucleus</keyword>
<keyword evidence="7" id="KW-0804">Transcription</keyword>